<feature type="transmembrane region" description="Helical" evidence="1">
    <location>
        <begin position="199"/>
        <end position="223"/>
    </location>
</feature>
<feature type="transmembrane region" description="Helical" evidence="1">
    <location>
        <begin position="130"/>
        <end position="155"/>
    </location>
</feature>
<dbReference type="RefSeq" id="WP_214347702.1">
    <property type="nucleotide sequence ID" value="NZ_JAHBOH010000001.1"/>
</dbReference>
<feature type="transmembrane region" description="Helical" evidence="1">
    <location>
        <begin position="36"/>
        <end position="56"/>
    </location>
</feature>
<keyword evidence="1" id="KW-0812">Transmembrane</keyword>
<keyword evidence="3" id="KW-1185">Reference proteome</keyword>
<name>A0ABS5TX28_9CELL</name>
<keyword evidence="1" id="KW-1133">Transmembrane helix</keyword>
<sequence>MSRGVAPSSSPARGVWWRAALAAEGRKARASRTLQGTGLLLAVGVAVLSATTLAAVRSGRADLTAKLGLTDAVADWSTMLSGATQVTAAASVLAAGVALSWTVGRELAEGTVAGLFALPVGRGTTVAAKLVVHLVWATLTALAVAGLVLLAGLVLGLGLPDAAATGALLRIAALVVLSALVVQPVAWAATLGRGLLPGIAVTVGVLVVAQVCALAGVGTWVPFVAPAAWALEAGPAGPLATVPVAALVFAAATVRSWQRLELVA</sequence>
<proteinExistence type="predicted"/>
<gene>
    <name evidence="2" type="ORF">KIN34_05250</name>
</gene>
<reference evidence="2 3" key="1">
    <citation type="submission" date="2021-05" db="EMBL/GenBank/DDBJ databases">
        <title>Description of Cellulomonas sp. DKR-3 sp. nov.</title>
        <authorList>
            <person name="Dahal R.H."/>
            <person name="Chaudhary D.K."/>
        </authorList>
    </citation>
    <scope>NUCLEOTIDE SEQUENCE [LARGE SCALE GENOMIC DNA]</scope>
    <source>
        <strain evidence="2 3">DKR-3</strain>
    </source>
</reference>
<protein>
    <submittedName>
        <fullName evidence="2">ABC transporter permease</fullName>
    </submittedName>
</protein>
<feature type="transmembrane region" description="Helical" evidence="1">
    <location>
        <begin position="76"/>
        <end position="99"/>
    </location>
</feature>
<accession>A0ABS5TX28</accession>
<feature type="transmembrane region" description="Helical" evidence="1">
    <location>
        <begin position="167"/>
        <end position="187"/>
    </location>
</feature>
<evidence type="ECO:0000256" key="1">
    <source>
        <dbReference type="SAM" id="Phobius"/>
    </source>
</evidence>
<dbReference type="Pfam" id="PF12730">
    <property type="entry name" value="ABC2_membrane_4"/>
    <property type="match status" value="1"/>
</dbReference>
<organism evidence="2 3">
    <name type="scientific">Cellulomonas fulva</name>
    <dbReference type="NCBI Taxonomy" id="2835530"/>
    <lineage>
        <taxon>Bacteria</taxon>
        <taxon>Bacillati</taxon>
        <taxon>Actinomycetota</taxon>
        <taxon>Actinomycetes</taxon>
        <taxon>Micrococcales</taxon>
        <taxon>Cellulomonadaceae</taxon>
        <taxon>Cellulomonas</taxon>
    </lineage>
</organism>
<dbReference type="EMBL" id="JAHBOH010000001">
    <property type="protein sequence ID" value="MBT0993691.1"/>
    <property type="molecule type" value="Genomic_DNA"/>
</dbReference>
<evidence type="ECO:0000313" key="2">
    <source>
        <dbReference type="EMBL" id="MBT0993691.1"/>
    </source>
</evidence>
<evidence type="ECO:0000313" key="3">
    <source>
        <dbReference type="Proteomes" id="UP000722125"/>
    </source>
</evidence>
<comment type="caution">
    <text evidence="2">The sequence shown here is derived from an EMBL/GenBank/DDBJ whole genome shotgun (WGS) entry which is preliminary data.</text>
</comment>
<dbReference type="Proteomes" id="UP000722125">
    <property type="component" value="Unassembled WGS sequence"/>
</dbReference>
<feature type="transmembrane region" description="Helical" evidence="1">
    <location>
        <begin position="235"/>
        <end position="254"/>
    </location>
</feature>
<keyword evidence="1" id="KW-0472">Membrane</keyword>